<evidence type="ECO:0000313" key="3">
    <source>
        <dbReference type="Proteomes" id="UP000568888"/>
    </source>
</evidence>
<dbReference type="EMBL" id="BLXY01000009">
    <property type="protein sequence ID" value="GFO65387.1"/>
    <property type="molecule type" value="Genomic_DNA"/>
</dbReference>
<dbReference type="Proteomes" id="UP000568888">
    <property type="component" value="Unassembled WGS sequence"/>
</dbReference>
<evidence type="ECO:0000313" key="2">
    <source>
        <dbReference type="EMBL" id="GFO65387.1"/>
    </source>
</evidence>
<evidence type="ECO:0000256" key="1">
    <source>
        <dbReference type="SAM" id="MobiDB-lite"/>
    </source>
</evidence>
<reference evidence="3" key="1">
    <citation type="submission" date="2020-06" db="EMBL/GenBank/DDBJ databases">
        <title>Draft genomic sequecing of Geomonas sp. Red736.</title>
        <authorList>
            <person name="Itoh H."/>
            <person name="Xu Z.X."/>
            <person name="Ushijima N."/>
            <person name="Masuda Y."/>
            <person name="Shiratori Y."/>
            <person name="Senoo K."/>
        </authorList>
    </citation>
    <scope>NUCLEOTIDE SEQUENCE [LARGE SCALE GENOMIC DNA]</scope>
    <source>
        <strain evidence="3">Red736</strain>
    </source>
</reference>
<dbReference type="SUPFAM" id="SSF48371">
    <property type="entry name" value="ARM repeat"/>
    <property type="match status" value="1"/>
</dbReference>
<dbReference type="GO" id="GO:0016829">
    <property type="term" value="F:lyase activity"/>
    <property type="evidence" value="ECO:0007669"/>
    <property type="project" value="UniProtKB-KW"/>
</dbReference>
<sequence>MPEDQRNLLEDSEDLGAACQKALAETSKALKAVSFYPDNHPLRSQILSSAYEAITNLVRHAPITLIVQRGGFAIAGRQETIESNPMTKALAQELFARELQRLTFLPELSQADLSALLTALAVSPQKIAEEGGVAGMLARNGVSAVMVNQIDVTAVYTKKNVGQAEEESGEGGAEVVEERTPEAAPAQGSAPAQASEPGIDEILAALVAETDEERYRQLARLLLKKALPLKLDGNYDRLYVVLTRLVDQQADPDKSTVCRDAAHTVLQQLILGEMAEHLLNHLEDVDFPAKEAICRILRLSGPEVVDAVVRRLTATGSRAARKALGTALVRIGVQAQPQLLVLLKDARVQVVQMAVAILAEIGNRDAVKGLTLTAYHPEGRVRMESIRALARIGGMEATGVLLSLMQEGDEATALQAISCLGSCRNQAALDPLLRLAGKRDLRGKLHALQLEALRAIGRIGDRRVLGALFKLVRRRSLIGTTRRMEQKLVAVDAIAALGGDQARAFLQGYASGSGELAEAAAAALQAMAQRDAEHE</sequence>
<feature type="region of interest" description="Disordered" evidence="1">
    <location>
        <begin position="161"/>
        <end position="195"/>
    </location>
</feature>
<dbReference type="InterPro" id="IPR011989">
    <property type="entry name" value="ARM-like"/>
</dbReference>
<feature type="compositionally biased region" description="Low complexity" evidence="1">
    <location>
        <begin position="182"/>
        <end position="195"/>
    </location>
</feature>
<proteinExistence type="predicted"/>
<comment type="caution">
    <text evidence="2">The sequence shown here is derived from an EMBL/GenBank/DDBJ whole genome shotgun (WGS) entry which is preliminary data.</text>
</comment>
<dbReference type="Pfam" id="PF13646">
    <property type="entry name" value="HEAT_2"/>
    <property type="match status" value="1"/>
</dbReference>
<accession>A0A6V8N0H5</accession>
<name>A0A6V8N0H5_9BACT</name>
<dbReference type="RefSeq" id="WP_183349418.1">
    <property type="nucleotide sequence ID" value="NZ_BLXY01000009.1"/>
</dbReference>
<organism evidence="2 3">
    <name type="scientific">Geomonas paludis</name>
    <dbReference type="NCBI Taxonomy" id="2740185"/>
    <lineage>
        <taxon>Bacteria</taxon>
        <taxon>Pseudomonadati</taxon>
        <taxon>Thermodesulfobacteriota</taxon>
        <taxon>Desulfuromonadia</taxon>
        <taxon>Geobacterales</taxon>
        <taxon>Geobacteraceae</taxon>
        <taxon>Geomonas</taxon>
    </lineage>
</organism>
<dbReference type="InterPro" id="IPR016024">
    <property type="entry name" value="ARM-type_fold"/>
</dbReference>
<keyword evidence="2" id="KW-0456">Lyase</keyword>
<dbReference type="Gene3D" id="1.25.10.10">
    <property type="entry name" value="Leucine-rich Repeat Variant"/>
    <property type="match status" value="1"/>
</dbReference>
<protein>
    <submittedName>
        <fullName evidence="2">PBS lyase</fullName>
    </submittedName>
</protein>
<dbReference type="AlphaFoldDB" id="A0A6V8N0H5"/>
<gene>
    <name evidence="2" type="ORF">GMPD_33060</name>
</gene>